<organism evidence="1">
    <name type="scientific">Aspergillus niger</name>
    <dbReference type="NCBI Taxonomy" id="5061"/>
    <lineage>
        <taxon>Eukaryota</taxon>
        <taxon>Fungi</taxon>
        <taxon>Dikarya</taxon>
        <taxon>Ascomycota</taxon>
        <taxon>Pezizomycotina</taxon>
        <taxon>Eurotiomycetes</taxon>
        <taxon>Eurotiomycetidae</taxon>
        <taxon>Eurotiales</taxon>
        <taxon>Aspergillaceae</taxon>
        <taxon>Aspergillus</taxon>
        <taxon>Aspergillus subgen. Circumdati</taxon>
    </lineage>
</organism>
<evidence type="ECO:0000313" key="1">
    <source>
        <dbReference type="RefSeq" id="XP_059606116.1"/>
    </source>
</evidence>
<dbReference type="VEuPathDB" id="FungiDB:An07g01240"/>
<accession>A0AAJ8C0Y7</accession>
<dbReference type="RefSeq" id="XP_059606116.1">
    <property type="nucleotide sequence ID" value="XM_059748212.1"/>
</dbReference>
<name>A0AAJ8C0Y7_ASPNG</name>
<reference evidence="1" key="2">
    <citation type="submission" date="2025-08" db="UniProtKB">
        <authorList>
            <consortium name="RefSeq"/>
        </authorList>
    </citation>
    <scope>IDENTIFICATION</scope>
</reference>
<dbReference type="GeneID" id="84591269"/>
<protein>
    <submittedName>
        <fullName evidence="1">Uncharacterized protein</fullName>
    </submittedName>
</protein>
<gene>
    <name evidence="1" type="ORF">An07g01240</name>
</gene>
<reference evidence="1" key="1">
    <citation type="submission" date="2025-02" db="EMBL/GenBank/DDBJ databases">
        <authorList>
            <consortium name="NCBI Genome Project"/>
        </authorList>
    </citation>
    <scope>NUCLEOTIDE SEQUENCE</scope>
</reference>
<proteinExistence type="predicted"/>
<dbReference type="KEGG" id="ang:An07g01240"/>
<sequence length="294" mass="32980">MEGHVRSCTDRCDQDDNSGLRSREFLTSDELYHDNKDSSNSKRSDLVHKVRPADDLFWSHHKVRTADPQRSVVLLIDQYWERGPNASPDPYKFLVDSIACMLYSILNKVPIGPARKAGLLVVGLYWRSHPILIPGHDKVAHRRCWAEAAFLGDVALKAGGTVCLSDAWSISSVSKPERHTCHAEGYSFPATLRKDSISWAGNVLDEMLWIITPETRDMKWLDSATARRTSSSHIACKLIWALNSTWHETGSLAFSVTSCADEAPLQYIRAGSAVQPKMNVFVFQTRQELLSAIL</sequence>
<dbReference type="AlphaFoldDB" id="A0AAJ8C0Y7"/>